<gene>
    <name evidence="1" type="ORF">MEUPH1_LOCUS13927</name>
</gene>
<dbReference type="AlphaFoldDB" id="A0AAV0WRF3"/>
<dbReference type="EMBL" id="CARXXK010000002">
    <property type="protein sequence ID" value="CAI6358413.1"/>
    <property type="molecule type" value="Genomic_DNA"/>
</dbReference>
<organism evidence="1 2">
    <name type="scientific">Macrosiphum euphorbiae</name>
    <name type="common">potato aphid</name>
    <dbReference type="NCBI Taxonomy" id="13131"/>
    <lineage>
        <taxon>Eukaryota</taxon>
        <taxon>Metazoa</taxon>
        <taxon>Ecdysozoa</taxon>
        <taxon>Arthropoda</taxon>
        <taxon>Hexapoda</taxon>
        <taxon>Insecta</taxon>
        <taxon>Pterygota</taxon>
        <taxon>Neoptera</taxon>
        <taxon>Paraneoptera</taxon>
        <taxon>Hemiptera</taxon>
        <taxon>Sternorrhyncha</taxon>
        <taxon>Aphidomorpha</taxon>
        <taxon>Aphidoidea</taxon>
        <taxon>Aphididae</taxon>
        <taxon>Macrosiphini</taxon>
        <taxon>Macrosiphum</taxon>
    </lineage>
</organism>
<comment type="caution">
    <text evidence="1">The sequence shown here is derived from an EMBL/GenBank/DDBJ whole genome shotgun (WGS) entry which is preliminary data.</text>
</comment>
<protein>
    <submittedName>
        <fullName evidence="1">Uncharacterized protein</fullName>
    </submittedName>
</protein>
<keyword evidence="2" id="KW-1185">Reference proteome</keyword>
<proteinExistence type="predicted"/>
<accession>A0AAV0WRF3</accession>
<dbReference type="Proteomes" id="UP001160148">
    <property type="component" value="Unassembled WGS sequence"/>
</dbReference>
<reference evidence="1 2" key="1">
    <citation type="submission" date="2023-01" db="EMBL/GenBank/DDBJ databases">
        <authorList>
            <person name="Whitehead M."/>
        </authorList>
    </citation>
    <scope>NUCLEOTIDE SEQUENCE [LARGE SCALE GENOMIC DNA]</scope>
</reference>
<sequence>MYKKEKRICDLLHAKKPRLDIPDISIKSIIENSDLLALPCSLSYNLKAELKTEISRTCEDTLNSIIDSVEEELIYDLNNPFLNIIIFKQQELNNNSF</sequence>
<name>A0AAV0WRF3_9HEMI</name>
<evidence type="ECO:0000313" key="2">
    <source>
        <dbReference type="Proteomes" id="UP001160148"/>
    </source>
</evidence>
<evidence type="ECO:0000313" key="1">
    <source>
        <dbReference type="EMBL" id="CAI6358413.1"/>
    </source>
</evidence>